<dbReference type="GO" id="GO:0000155">
    <property type="term" value="F:phosphorelay sensor kinase activity"/>
    <property type="evidence" value="ECO:0007669"/>
    <property type="project" value="InterPro"/>
</dbReference>
<dbReference type="InterPro" id="IPR036097">
    <property type="entry name" value="HisK_dim/P_sf"/>
</dbReference>
<dbReference type="InterPro" id="IPR036890">
    <property type="entry name" value="HATPase_C_sf"/>
</dbReference>
<dbReference type="SUPFAM" id="SSF47384">
    <property type="entry name" value="Homodimeric domain of signal transducing histidine kinase"/>
    <property type="match status" value="1"/>
</dbReference>
<keyword evidence="8" id="KW-0472">Membrane</keyword>
<dbReference type="InterPro" id="IPR005467">
    <property type="entry name" value="His_kinase_dom"/>
</dbReference>
<evidence type="ECO:0000256" key="6">
    <source>
        <dbReference type="ARBA" id="ARBA00022777"/>
    </source>
</evidence>
<keyword evidence="5" id="KW-0808">Transferase</keyword>
<evidence type="ECO:0000313" key="11">
    <source>
        <dbReference type="Proteomes" id="UP000266172"/>
    </source>
</evidence>
<dbReference type="InterPro" id="IPR003661">
    <property type="entry name" value="HisK_dim/P_dom"/>
</dbReference>
<protein>
    <recommendedName>
        <fullName evidence="3">histidine kinase</fullName>
        <ecNumber evidence="3">2.7.13.3</ecNumber>
    </recommendedName>
</protein>
<comment type="catalytic activity">
    <reaction evidence="1">
        <text>ATP + protein L-histidine = ADP + protein N-phospho-L-histidine.</text>
        <dbReference type="EC" id="2.7.13.3"/>
    </reaction>
</comment>
<keyword evidence="8" id="KW-0812">Transmembrane</keyword>
<name>A0A395VCC6_9FIRM</name>
<dbReference type="GO" id="GO:0016036">
    <property type="term" value="P:cellular response to phosphate starvation"/>
    <property type="evidence" value="ECO:0007669"/>
    <property type="project" value="TreeGrafter"/>
</dbReference>
<evidence type="ECO:0000256" key="8">
    <source>
        <dbReference type="SAM" id="Phobius"/>
    </source>
</evidence>
<gene>
    <name evidence="10" type="ORF">DWX93_05845</name>
</gene>
<dbReference type="PROSITE" id="PS50109">
    <property type="entry name" value="HIS_KIN"/>
    <property type="match status" value="1"/>
</dbReference>
<sequence length="305" mass="34837">MSVVLQIYAIIVTLSLIIVLSFYLLHRREVTRLSQKLQTLLHSFTHAELTLDFPSSDITDLVNALNELLRVYHKQVYSLQKKDEAIKETITNLAHDLRTPVTAIQGYTQMLLQSPELSEEDLDAAVIINERLNVLNQLLNQLFEFARIEADELDFSYTTFDLNAVLRSVAVSFFKSFEERKIIPVLSIAEISFPFYGDEKAVTRIFENIISNALSHGKSDYRFSSYDDNENYHFSFQNFTDSINESDIDKIFNRFYTTDLSRSRKTTGLGLTIAKNLTVKMGGSISASLNNNVFEIVVCFPKQKG</sequence>
<dbReference type="InterPro" id="IPR050351">
    <property type="entry name" value="BphY/WalK/GraS-like"/>
</dbReference>
<dbReference type="SMART" id="SM00387">
    <property type="entry name" value="HATPase_c"/>
    <property type="match status" value="1"/>
</dbReference>
<evidence type="ECO:0000313" key="10">
    <source>
        <dbReference type="EMBL" id="RGS41626.1"/>
    </source>
</evidence>
<accession>A0A395VCC6</accession>
<dbReference type="PRINTS" id="PR01780">
    <property type="entry name" value="LANTIREGPROT"/>
</dbReference>
<dbReference type="RefSeq" id="WP_118096965.1">
    <property type="nucleotide sequence ID" value="NZ_QRVL01000002.1"/>
</dbReference>
<reference evidence="10 11" key="1">
    <citation type="submission" date="2018-08" db="EMBL/GenBank/DDBJ databases">
        <title>A genome reference for cultivated species of the human gut microbiota.</title>
        <authorList>
            <person name="Zou Y."/>
            <person name="Xue W."/>
            <person name="Luo G."/>
        </authorList>
    </citation>
    <scope>NUCLEOTIDE SEQUENCE [LARGE SCALE GENOMIC DNA]</scope>
    <source>
        <strain evidence="10 11">AF22-12AC</strain>
    </source>
</reference>
<dbReference type="GO" id="GO:0005886">
    <property type="term" value="C:plasma membrane"/>
    <property type="evidence" value="ECO:0007669"/>
    <property type="project" value="TreeGrafter"/>
</dbReference>
<evidence type="ECO:0000256" key="4">
    <source>
        <dbReference type="ARBA" id="ARBA00022553"/>
    </source>
</evidence>
<keyword evidence="4" id="KW-0597">Phosphoprotein</keyword>
<dbReference type="InterPro" id="IPR003594">
    <property type="entry name" value="HATPase_dom"/>
</dbReference>
<keyword evidence="8" id="KW-1133">Transmembrane helix</keyword>
<evidence type="ECO:0000256" key="3">
    <source>
        <dbReference type="ARBA" id="ARBA00012438"/>
    </source>
</evidence>
<dbReference type="Gene3D" id="3.30.565.10">
    <property type="entry name" value="Histidine kinase-like ATPase, C-terminal domain"/>
    <property type="match status" value="1"/>
</dbReference>
<dbReference type="PANTHER" id="PTHR45453">
    <property type="entry name" value="PHOSPHATE REGULON SENSOR PROTEIN PHOR"/>
    <property type="match status" value="1"/>
</dbReference>
<evidence type="ECO:0000256" key="2">
    <source>
        <dbReference type="ARBA" id="ARBA00004370"/>
    </source>
</evidence>
<evidence type="ECO:0000256" key="1">
    <source>
        <dbReference type="ARBA" id="ARBA00000085"/>
    </source>
</evidence>
<dbReference type="SUPFAM" id="SSF55874">
    <property type="entry name" value="ATPase domain of HSP90 chaperone/DNA topoisomerase II/histidine kinase"/>
    <property type="match status" value="1"/>
</dbReference>
<dbReference type="EMBL" id="QRVL01000002">
    <property type="protein sequence ID" value="RGS41626.1"/>
    <property type="molecule type" value="Genomic_DNA"/>
</dbReference>
<proteinExistence type="predicted"/>
<dbReference type="Proteomes" id="UP000266172">
    <property type="component" value="Unassembled WGS sequence"/>
</dbReference>
<dbReference type="PANTHER" id="PTHR45453:SF1">
    <property type="entry name" value="PHOSPHATE REGULON SENSOR PROTEIN PHOR"/>
    <property type="match status" value="1"/>
</dbReference>
<evidence type="ECO:0000256" key="7">
    <source>
        <dbReference type="ARBA" id="ARBA00023012"/>
    </source>
</evidence>
<dbReference type="EC" id="2.7.13.3" evidence="3"/>
<dbReference type="SMART" id="SM00388">
    <property type="entry name" value="HisKA"/>
    <property type="match status" value="1"/>
</dbReference>
<comment type="caution">
    <text evidence="10">The sequence shown here is derived from an EMBL/GenBank/DDBJ whole genome shotgun (WGS) entry which is preliminary data.</text>
</comment>
<keyword evidence="6 10" id="KW-0418">Kinase</keyword>
<dbReference type="GO" id="GO:0004721">
    <property type="term" value="F:phosphoprotein phosphatase activity"/>
    <property type="evidence" value="ECO:0007669"/>
    <property type="project" value="TreeGrafter"/>
</dbReference>
<evidence type="ECO:0000256" key="5">
    <source>
        <dbReference type="ARBA" id="ARBA00022679"/>
    </source>
</evidence>
<evidence type="ECO:0000259" key="9">
    <source>
        <dbReference type="PROSITE" id="PS50109"/>
    </source>
</evidence>
<feature type="transmembrane region" description="Helical" evidence="8">
    <location>
        <begin position="6"/>
        <end position="25"/>
    </location>
</feature>
<dbReference type="AlphaFoldDB" id="A0A395VCC6"/>
<dbReference type="Pfam" id="PF00512">
    <property type="entry name" value="HisKA"/>
    <property type="match status" value="1"/>
</dbReference>
<comment type="subcellular location">
    <subcellularLocation>
        <location evidence="2">Membrane</location>
    </subcellularLocation>
</comment>
<dbReference type="InterPro" id="IPR008358">
    <property type="entry name" value="Sig_transdc_His_kin/Pase_MprB"/>
</dbReference>
<dbReference type="CDD" id="cd00082">
    <property type="entry name" value="HisKA"/>
    <property type="match status" value="1"/>
</dbReference>
<keyword evidence="7" id="KW-0902">Two-component regulatory system</keyword>
<organism evidence="10 11">
    <name type="scientific">Roseburia hominis</name>
    <dbReference type="NCBI Taxonomy" id="301301"/>
    <lineage>
        <taxon>Bacteria</taxon>
        <taxon>Bacillati</taxon>
        <taxon>Bacillota</taxon>
        <taxon>Clostridia</taxon>
        <taxon>Lachnospirales</taxon>
        <taxon>Lachnospiraceae</taxon>
        <taxon>Roseburia</taxon>
    </lineage>
</organism>
<dbReference type="Pfam" id="PF02518">
    <property type="entry name" value="HATPase_c"/>
    <property type="match status" value="1"/>
</dbReference>
<feature type="domain" description="Histidine kinase" evidence="9">
    <location>
        <begin position="92"/>
        <end position="304"/>
    </location>
</feature>
<dbReference type="Gene3D" id="1.10.287.130">
    <property type="match status" value="1"/>
</dbReference>